<gene>
    <name evidence="3" type="ORF">Pma05_31470</name>
</gene>
<organism evidence="3 4">
    <name type="scientific">Plantactinospora mayteni</name>
    <dbReference type="NCBI Taxonomy" id="566021"/>
    <lineage>
        <taxon>Bacteria</taxon>
        <taxon>Bacillati</taxon>
        <taxon>Actinomycetota</taxon>
        <taxon>Actinomycetes</taxon>
        <taxon>Micromonosporales</taxon>
        <taxon>Micromonosporaceae</taxon>
        <taxon>Plantactinospora</taxon>
    </lineage>
</organism>
<keyword evidence="4" id="KW-1185">Reference proteome</keyword>
<keyword evidence="2" id="KW-0472">Membrane</keyword>
<evidence type="ECO:0000256" key="2">
    <source>
        <dbReference type="SAM" id="Phobius"/>
    </source>
</evidence>
<name>A0ABQ4EPM6_9ACTN</name>
<proteinExistence type="predicted"/>
<feature type="compositionally biased region" description="Pro residues" evidence="1">
    <location>
        <begin position="77"/>
        <end position="89"/>
    </location>
</feature>
<dbReference type="CDD" id="cd15482">
    <property type="entry name" value="Sialidase_non-viral"/>
    <property type="match status" value="1"/>
</dbReference>
<keyword evidence="2" id="KW-1133">Transmembrane helix</keyword>
<comment type="caution">
    <text evidence="3">The sequence shown here is derived from an EMBL/GenBank/DDBJ whole genome shotgun (WGS) entry which is preliminary data.</text>
</comment>
<feature type="region of interest" description="Disordered" evidence="1">
    <location>
        <begin position="70"/>
        <end position="89"/>
    </location>
</feature>
<evidence type="ECO:0008006" key="5">
    <source>
        <dbReference type="Google" id="ProtNLM"/>
    </source>
</evidence>
<evidence type="ECO:0000313" key="4">
    <source>
        <dbReference type="Proteomes" id="UP000621500"/>
    </source>
</evidence>
<evidence type="ECO:0000313" key="3">
    <source>
        <dbReference type="EMBL" id="GIG96574.1"/>
    </source>
</evidence>
<evidence type="ECO:0000256" key="1">
    <source>
        <dbReference type="SAM" id="MobiDB-lite"/>
    </source>
</evidence>
<dbReference type="RefSeq" id="WP_203858122.1">
    <property type="nucleotide sequence ID" value="NZ_BAAAZQ010000024.1"/>
</dbReference>
<reference evidence="3 4" key="1">
    <citation type="submission" date="2021-01" db="EMBL/GenBank/DDBJ databases">
        <title>Whole genome shotgun sequence of Plantactinospora mayteni NBRC 109088.</title>
        <authorList>
            <person name="Komaki H."/>
            <person name="Tamura T."/>
        </authorList>
    </citation>
    <scope>NUCLEOTIDE SEQUENCE [LARGE SCALE GENOMIC DNA]</scope>
    <source>
        <strain evidence="3 4">NBRC 109088</strain>
    </source>
</reference>
<dbReference type="Proteomes" id="UP000621500">
    <property type="component" value="Unassembled WGS sequence"/>
</dbReference>
<sequence length="422" mass="43220">MPDRDLSGPDLDVHLARGRAALLDGIDQPPLARIRARSATRRRRRHAAGAAGGATLLGLAVVATVALQPWTADGTDPTPPPAADAPPGGPVYTGAGITINGLTASAVAHVPGAISDVEFVDPDHGYLLARCDAAEPCPANLARTADGGASWQYSELPASSAGQRDLDLAAFPGGRLLVSHPGGTYASTDEGRSWREVGAGDGTGQVPAVRGDLLRAGPGGGRCGLDVEVWRPERARAGAPETPPDLDVCWVAPAAGADGAWWVGGFRNGSASVAVTRDRGAHWRTVELPDIGTPAGTVEVASLGSQAYAAVLGTDRTLLAIFHSADGGQTFTRSRSGGSALPAGLSGALVPLLDGRLLVTGTDRQLYLSADDGATFRQAGGSLPPLARLERTVAGYVAYDLFGSGWAAYSADGATWRKLQII</sequence>
<accession>A0ABQ4EPM6</accession>
<protein>
    <recommendedName>
        <fullName evidence="5">Photosynthesis system II assembly factor Ycf48/Hcf136-like domain-containing protein</fullName>
    </recommendedName>
</protein>
<keyword evidence="2" id="KW-0812">Transmembrane</keyword>
<feature type="transmembrane region" description="Helical" evidence="2">
    <location>
        <begin position="47"/>
        <end position="70"/>
    </location>
</feature>
<dbReference type="Gene3D" id="2.130.10.10">
    <property type="entry name" value="YVTN repeat-like/Quinoprotein amine dehydrogenase"/>
    <property type="match status" value="2"/>
</dbReference>
<dbReference type="InterPro" id="IPR015943">
    <property type="entry name" value="WD40/YVTN_repeat-like_dom_sf"/>
</dbReference>
<dbReference type="SUPFAM" id="SSF110296">
    <property type="entry name" value="Oligoxyloglucan reducing end-specific cellobiohydrolase"/>
    <property type="match status" value="1"/>
</dbReference>
<dbReference type="EMBL" id="BONX01000019">
    <property type="protein sequence ID" value="GIG96574.1"/>
    <property type="molecule type" value="Genomic_DNA"/>
</dbReference>